<dbReference type="Proteomes" id="UP000295788">
    <property type="component" value="Unassembled WGS sequence"/>
</dbReference>
<dbReference type="Pfam" id="PF21758">
    <property type="entry name" value="PAC_bac"/>
    <property type="match status" value="1"/>
</dbReference>
<proteinExistence type="predicted"/>
<dbReference type="AlphaFoldDB" id="A0A4R3KDY1"/>
<organism evidence="2 3">
    <name type="scientific">Tepidibacillus fermentans</name>
    <dbReference type="NCBI Taxonomy" id="1281767"/>
    <lineage>
        <taxon>Bacteria</taxon>
        <taxon>Bacillati</taxon>
        <taxon>Bacillota</taxon>
        <taxon>Bacilli</taxon>
        <taxon>Bacillales</taxon>
        <taxon>Bacillaceae</taxon>
        <taxon>Tepidibacillus</taxon>
    </lineage>
</organism>
<accession>A0A4R3KDY1</accession>
<dbReference type="InterPro" id="IPR048844">
    <property type="entry name" value="LpdD_chaperone-like"/>
</dbReference>
<protein>
    <recommendedName>
        <fullName evidence="1">Prenylated flavin chaperone LpdD-like domain-containing protein</fullName>
    </recommendedName>
</protein>
<feature type="domain" description="Prenylated flavin chaperone LpdD-like" evidence="1">
    <location>
        <begin position="3"/>
        <end position="107"/>
    </location>
</feature>
<comment type="caution">
    <text evidence="2">The sequence shown here is derived from an EMBL/GenBank/DDBJ whole genome shotgun (WGS) entry which is preliminary data.</text>
</comment>
<dbReference type="EMBL" id="SMAB01000013">
    <property type="protein sequence ID" value="TCS81305.1"/>
    <property type="molecule type" value="Genomic_DNA"/>
</dbReference>
<gene>
    <name evidence="2" type="ORF">EDD72_11364</name>
</gene>
<evidence type="ECO:0000313" key="3">
    <source>
        <dbReference type="Proteomes" id="UP000295788"/>
    </source>
</evidence>
<evidence type="ECO:0000259" key="1">
    <source>
        <dbReference type="Pfam" id="PF21758"/>
    </source>
</evidence>
<keyword evidence="3" id="KW-1185">Reference proteome</keyword>
<reference evidence="2 3" key="1">
    <citation type="submission" date="2019-03" db="EMBL/GenBank/DDBJ databases">
        <title>Genomic Encyclopedia of Type Strains, Phase IV (KMG-IV): sequencing the most valuable type-strain genomes for metagenomic binning, comparative biology and taxonomic classification.</title>
        <authorList>
            <person name="Goeker M."/>
        </authorList>
    </citation>
    <scope>NUCLEOTIDE SEQUENCE [LARGE SCALE GENOMIC DNA]</scope>
    <source>
        <strain evidence="2 3">DSM 23802</strain>
    </source>
</reference>
<sequence length="108" mass="12065">MTNPYQIQIQHFKMGEDLVILVSGGVAHIGAVATAYVNENKIHVEVTQLPHHKEGELAREFAELAAQTLHRTVSVLMGIHIHQATKDDICQIEAYVRNAMKQIIKALE</sequence>
<evidence type="ECO:0000313" key="2">
    <source>
        <dbReference type="EMBL" id="TCS81305.1"/>
    </source>
</evidence>
<name>A0A4R3KDY1_9BACI</name>
<dbReference type="RefSeq" id="WP_132769435.1">
    <property type="nucleotide sequence ID" value="NZ_SMAB01000013.1"/>
</dbReference>
<dbReference type="OrthoDB" id="2474789at2"/>